<dbReference type="InterPro" id="IPR020904">
    <property type="entry name" value="Sc_DH/Rdtase_CS"/>
</dbReference>
<evidence type="ECO:0000256" key="1">
    <source>
        <dbReference type="ARBA" id="ARBA00006484"/>
    </source>
</evidence>
<dbReference type="Pfam" id="PF00106">
    <property type="entry name" value="adh_short"/>
    <property type="match status" value="1"/>
</dbReference>
<dbReference type="PANTHER" id="PTHR44196">
    <property type="entry name" value="DEHYDROGENASE/REDUCTASE SDR FAMILY MEMBER 7B"/>
    <property type="match status" value="1"/>
</dbReference>
<accession>A0A841ISF6</accession>
<name>A0A841ISF6_9ACTN</name>
<dbReference type="AlphaFoldDB" id="A0A841ISF6"/>
<dbReference type="Proteomes" id="UP000536604">
    <property type="component" value="Unassembled WGS sequence"/>
</dbReference>
<organism evidence="6 7">
    <name type="scientific">Nocardiopsis algeriensis</name>
    <dbReference type="NCBI Taxonomy" id="1478215"/>
    <lineage>
        <taxon>Bacteria</taxon>
        <taxon>Bacillati</taxon>
        <taxon>Actinomycetota</taxon>
        <taxon>Actinomycetes</taxon>
        <taxon>Streptosporangiales</taxon>
        <taxon>Nocardiopsidaceae</taxon>
        <taxon>Nocardiopsis</taxon>
    </lineage>
</organism>
<keyword evidence="5" id="KW-1133">Transmembrane helix</keyword>
<keyword evidence="2" id="KW-0560">Oxidoreductase</keyword>
<dbReference type="InterPro" id="IPR002347">
    <property type="entry name" value="SDR_fam"/>
</dbReference>
<keyword evidence="5" id="KW-0812">Transmembrane</keyword>
<dbReference type="PROSITE" id="PS00061">
    <property type="entry name" value="ADH_SHORT"/>
    <property type="match status" value="1"/>
</dbReference>
<keyword evidence="7" id="KW-1185">Reference proteome</keyword>
<dbReference type="PRINTS" id="PR00080">
    <property type="entry name" value="SDRFAMILY"/>
</dbReference>
<dbReference type="GO" id="GO:0016491">
    <property type="term" value="F:oxidoreductase activity"/>
    <property type="evidence" value="ECO:0007669"/>
    <property type="project" value="UniProtKB-KW"/>
</dbReference>
<dbReference type="Gene3D" id="3.40.50.720">
    <property type="entry name" value="NAD(P)-binding Rossmann-like Domain"/>
    <property type="match status" value="1"/>
</dbReference>
<feature type="compositionally biased region" description="Basic and acidic residues" evidence="4">
    <location>
        <begin position="275"/>
        <end position="307"/>
    </location>
</feature>
<dbReference type="GO" id="GO:0016020">
    <property type="term" value="C:membrane"/>
    <property type="evidence" value="ECO:0007669"/>
    <property type="project" value="TreeGrafter"/>
</dbReference>
<reference evidence="6 7" key="1">
    <citation type="submission" date="2020-08" db="EMBL/GenBank/DDBJ databases">
        <title>Genomic Encyclopedia of Type Strains, Phase III (KMG-III): the genomes of soil and plant-associated and newly described type strains.</title>
        <authorList>
            <person name="Whitman W."/>
        </authorList>
    </citation>
    <scope>NUCLEOTIDE SEQUENCE [LARGE SCALE GENOMIC DNA]</scope>
    <source>
        <strain evidence="6 7">CECT 8712</strain>
    </source>
</reference>
<dbReference type="RefSeq" id="WP_184293268.1">
    <property type="nucleotide sequence ID" value="NZ_JACHJO010000012.1"/>
</dbReference>
<protein>
    <submittedName>
        <fullName evidence="6">NADP-dependent 3-hydroxy acid dehydrogenase YdfG</fullName>
    </submittedName>
</protein>
<gene>
    <name evidence="6" type="ORF">FHS13_003798</name>
</gene>
<comment type="similarity">
    <text evidence="1 3">Belongs to the short-chain dehydrogenases/reductases (SDR) family.</text>
</comment>
<evidence type="ECO:0000256" key="4">
    <source>
        <dbReference type="SAM" id="MobiDB-lite"/>
    </source>
</evidence>
<evidence type="ECO:0000313" key="6">
    <source>
        <dbReference type="EMBL" id="MBB6121819.1"/>
    </source>
</evidence>
<keyword evidence="5" id="KW-0472">Membrane</keyword>
<dbReference type="PANTHER" id="PTHR44196:SF1">
    <property type="entry name" value="DEHYDROGENASE_REDUCTASE SDR FAMILY MEMBER 7B"/>
    <property type="match status" value="1"/>
</dbReference>
<dbReference type="NCBIfam" id="NF005495">
    <property type="entry name" value="PRK07109.1"/>
    <property type="match status" value="1"/>
</dbReference>
<dbReference type="EMBL" id="JACHJO010000012">
    <property type="protein sequence ID" value="MBB6121819.1"/>
    <property type="molecule type" value="Genomic_DNA"/>
</dbReference>
<feature type="transmembrane region" description="Helical" evidence="5">
    <location>
        <begin position="318"/>
        <end position="336"/>
    </location>
</feature>
<evidence type="ECO:0000256" key="2">
    <source>
        <dbReference type="ARBA" id="ARBA00023002"/>
    </source>
</evidence>
<feature type="region of interest" description="Disordered" evidence="4">
    <location>
        <begin position="270"/>
        <end position="309"/>
    </location>
</feature>
<evidence type="ECO:0000313" key="7">
    <source>
        <dbReference type="Proteomes" id="UP000536604"/>
    </source>
</evidence>
<dbReference type="PRINTS" id="PR00081">
    <property type="entry name" value="GDHRDH"/>
</dbReference>
<dbReference type="SUPFAM" id="SSF51735">
    <property type="entry name" value="NAD(P)-binding Rossmann-fold domains"/>
    <property type="match status" value="1"/>
</dbReference>
<proteinExistence type="inferred from homology"/>
<evidence type="ECO:0000256" key="5">
    <source>
        <dbReference type="SAM" id="Phobius"/>
    </source>
</evidence>
<evidence type="ECO:0000256" key="3">
    <source>
        <dbReference type="RuleBase" id="RU000363"/>
    </source>
</evidence>
<comment type="caution">
    <text evidence="6">The sequence shown here is derived from an EMBL/GenBank/DDBJ whole genome shotgun (WGS) entry which is preliminary data.</text>
</comment>
<dbReference type="InterPro" id="IPR036291">
    <property type="entry name" value="NAD(P)-bd_dom_sf"/>
</dbReference>
<sequence>MAEKVAVVCGASAGVGRATAREFARRGYSVGLIARGRAGLDAAAAEARAEGVEAVAIEADADDAAALRAALELIEDELGPADVWVNSAFASVMAQFTEIEPEEYHRVTDVCYHGYVHGTWAALERMLPRDRGVIVHVGSALAYRGIPMQSAYCGAKHAIRGFTDSLRVELIARGSKVRVTEVHLPAVNTPQFTWVRTRLDGLPQELGGRTRPVAPVYQPEVAARAIVWAAEHPRRRRSWVAPSTAGTVLAQRLAPRILDHYLARTAFKGQLRDAPPPERDNLFEPLDTDRDFGAHGEFDGESRDRSLSTELSRHRRTLALAGLAGLATGAWGLAAVRAART</sequence>